<comment type="caution">
    <text evidence="1">The sequence shown here is derived from an EMBL/GenBank/DDBJ whole genome shotgun (WGS) entry which is preliminary data.</text>
</comment>
<proteinExistence type="predicted"/>
<dbReference type="Proteomes" id="UP000637632">
    <property type="component" value="Unassembled WGS sequence"/>
</dbReference>
<dbReference type="EMBL" id="JACOFT010000009">
    <property type="protein sequence ID" value="MBC3813229.1"/>
    <property type="molecule type" value="Genomic_DNA"/>
</dbReference>
<reference evidence="1 2" key="1">
    <citation type="submission" date="2020-08" db="EMBL/GenBank/DDBJ databases">
        <title>Novel species isolated from subtropical streams in China.</title>
        <authorList>
            <person name="Lu H."/>
        </authorList>
    </citation>
    <scope>NUCLEOTIDE SEQUENCE [LARGE SCALE GENOMIC DNA]</scope>
    <source>
        <strain evidence="1 2">CCTCC AB 2015119</strain>
    </source>
</reference>
<name>A0ABR6XK01_9BURK</name>
<evidence type="ECO:0008006" key="3">
    <source>
        <dbReference type="Google" id="ProtNLM"/>
    </source>
</evidence>
<evidence type="ECO:0000313" key="1">
    <source>
        <dbReference type="EMBL" id="MBC3813229.1"/>
    </source>
</evidence>
<evidence type="ECO:0000313" key="2">
    <source>
        <dbReference type="Proteomes" id="UP000637632"/>
    </source>
</evidence>
<keyword evidence="2" id="KW-1185">Reference proteome</keyword>
<dbReference type="RefSeq" id="WP_190481312.1">
    <property type="nucleotide sequence ID" value="NZ_JACOFT010000009.1"/>
</dbReference>
<protein>
    <recommendedName>
        <fullName evidence="3">Immunity protein 42 of polymorphic toxin system</fullName>
    </recommendedName>
</protein>
<organism evidence="1 2">
    <name type="scientific">Undibacterium aquatile</name>
    <dbReference type="NCBI Taxonomy" id="1537398"/>
    <lineage>
        <taxon>Bacteria</taxon>
        <taxon>Pseudomonadati</taxon>
        <taxon>Pseudomonadota</taxon>
        <taxon>Betaproteobacteria</taxon>
        <taxon>Burkholderiales</taxon>
        <taxon>Oxalobacteraceae</taxon>
        <taxon>Undibacterium</taxon>
    </lineage>
</organism>
<sequence>MKPELAIAHYKLGQLSSDMIVNLANTWLDQGIYTYSLNCIFMCDHPIMAEVGPLFEEAMRELGLEIPTRIDAVKSLLRDTMQKMVSGEIDLMEGANFIAWNIYPEGEEDLPKGEYLGSNLGLEYIFCWLREVWDCRDGSTIFYYTHLPRDQAEIQFLRHIKEECEKWLVKHA</sequence>
<gene>
    <name evidence="1" type="ORF">H8K26_17450</name>
</gene>
<accession>A0ABR6XK01</accession>